<evidence type="ECO:0000313" key="1">
    <source>
        <dbReference type="EMBL" id="PKY58286.1"/>
    </source>
</evidence>
<organism evidence="1 2">
    <name type="scientific">Rhizophagus irregularis</name>
    <dbReference type="NCBI Taxonomy" id="588596"/>
    <lineage>
        <taxon>Eukaryota</taxon>
        <taxon>Fungi</taxon>
        <taxon>Fungi incertae sedis</taxon>
        <taxon>Mucoromycota</taxon>
        <taxon>Glomeromycotina</taxon>
        <taxon>Glomeromycetes</taxon>
        <taxon>Glomerales</taxon>
        <taxon>Glomeraceae</taxon>
        <taxon>Rhizophagus</taxon>
    </lineage>
</organism>
<sequence>MVKKLSEDLKWRIIYCYEEGFKPKEIAECVDDLENITSRDMQIDYYLDELIYEMELKTGKLVSIPTLWHSLQYCGFAR</sequence>
<reference evidence="1 2" key="1">
    <citation type="submission" date="2015-10" db="EMBL/GenBank/DDBJ databases">
        <title>Genome analyses suggest a sexual origin of heterokaryosis in a supposedly ancient asexual fungus.</title>
        <authorList>
            <person name="Ropars J."/>
            <person name="Sedzielewska K."/>
            <person name="Noel J."/>
            <person name="Charron P."/>
            <person name="Farinelli L."/>
            <person name="Marton T."/>
            <person name="Kruger M."/>
            <person name="Pelin A."/>
            <person name="Brachmann A."/>
            <person name="Corradi N."/>
        </authorList>
    </citation>
    <scope>NUCLEOTIDE SEQUENCE [LARGE SCALE GENOMIC DNA]</scope>
    <source>
        <strain evidence="1 2">A4</strain>
    </source>
</reference>
<evidence type="ECO:0000313" key="2">
    <source>
        <dbReference type="Proteomes" id="UP000234323"/>
    </source>
</evidence>
<keyword evidence="2" id="KW-1185">Reference proteome</keyword>
<comment type="caution">
    <text evidence="1">The sequence shown here is derived from an EMBL/GenBank/DDBJ whole genome shotgun (WGS) entry which is preliminary data.</text>
</comment>
<protein>
    <submittedName>
        <fullName evidence="1">Uncharacterized protein</fullName>
    </submittedName>
</protein>
<name>A0A2I1HHC7_9GLOM</name>
<dbReference type="EMBL" id="LLXI01002939">
    <property type="protein sequence ID" value="PKY58286.1"/>
    <property type="molecule type" value="Genomic_DNA"/>
</dbReference>
<accession>A0A2I1HHC7</accession>
<dbReference type="Proteomes" id="UP000234323">
    <property type="component" value="Unassembled WGS sequence"/>
</dbReference>
<gene>
    <name evidence="1" type="ORF">RhiirA4_480078</name>
</gene>
<proteinExistence type="predicted"/>
<dbReference type="VEuPathDB" id="FungiDB:FUN_008362"/>
<dbReference type="AlphaFoldDB" id="A0A2I1HHC7"/>